<reference evidence="1 2" key="1">
    <citation type="submission" date="2014-03" db="EMBL/GenBank/DDBJ databases">
        <title>Draft genome of the hookworm Oesophagostomum dentatum.</title>
        <authorList>
            <person name="Mitreva M."/>
        </authorList>
    </citation>
    <scope>NUCLEOTIDE SEQUENCE [LARGE SCALE GENOMIC DNA]</scope>
    <source>
        <strain evidence="1 2">OD-Hann</strain>
    </source>
</reference>
<keyword evidence="2" id="KW-1185">Reference proteome</keyword>
<organism evidence="1 2">
    <name type="scientific">Oesophagostomum dentatum</name>
    <name type="common">Nodular worm</name>
    <dbReference type="NCBI Taxonomy" id="61180"/>
    <lineage>
        <taxon>Eukaryota</taxon>
        <taxon>Metazoa</taxon>
        <taxon>Ecdysozoa</taxon>
        <taxon>Nematoda</taxon>
        <taxon>Chromadorea</taxon>
        <taxon>Rhabditida</taxon>
        <taxon>Rhabditina</taxon>
        <taxon>Rhabditomorpha</taxon>
        <taxon>Strongyloidea</taxon>
        <taxon>Strongylidae</taxon>
        <taxon>Oesophagostomum</taxon>
    </lineage>
</organism>
<gene>
    <name evidence="1" type="ORF">OESDEN_23534</name>
</gene>
<proteinExistence type="predicted"/>
<evidence type="ECO:0000313" key="1">
    <source>
        <dbReference type="EMBL" id="KHJ76846.1"/>
    </source>
</evidence>
<dbReference type="EMBL" id="KN611351">
    <property type="protein sequence ID" value="KHJ76846.1"/>
    <property type="molecule type" value="Genomic_DNA"/>
</dbReference>
<accession>A0A0B1RYW9</accession>
<evidence type="ECO:0000313" key="2">
    <source>
        <dbReference type="Proteomes" id="UP000053660"/>
    </source>
</evidence>
<dbReference type="AlphaFoldDB" id="A0A0B1RYW9"/>
<feature type="non-terminal residue" evidence="1">
    <location>
        <position position="134"/>
    </location>
</feature>
<evidence type="ECO:0008006" key="3">
    <source>
        <dbReference type="Google" id="ProtNLM"/>
    </source>
</evidence>
<dbReference type="Proteomes" id="UP000053660">
    <property type="component" value="Unassembled WGS sequence"/>
</dbReference>
<name>A0A0B1RYW9_OESDE</name>
<protein>
    <recommendedName>
        <fullName evidence="3">MADF domain-containing protein</fullName>
    </recommendedName>
</protein>
<sequence>MKQLRDQFSRENKMFEDHNSKWQFYEEMSFLNQNEPTSSLEYVTKGEAGIQLCRSNDDMRSLNTPGSSLNGMEPLFETRLCEEENALRGAEVKAEIPDSDMDASLLPGQERSGAMVSSSGIVLSEIVMDELLRM</sequence>